<dbReference type="GO" id="GO:0005737">
    <property type="term" value="C:cytoplasm"/>
    <property type="evidence" value="ECO:0007669"/>
    <property type="project" value="TreeGrafter"/>
</dbReference>
<keyword evidence="1" id="KW-0456">Lyase</keyword>
<dbReference type="EC" id="4.3.1.12" evidence="1"/>
<sequence length="310" mass="32693">MLHITDEMIDRHVSPADAQQVMLDAFRSFGQGKAAMQERIRTEAGGVKLSTLGAVIPEQQVAGAKVYTTIKGQFSFVILIFSTEDGRPLASFDAGAITRLRTAACSVLAARHLARPGAEVLALFGAGTQGVQHARQLAAALPLKRILLSDPYADAAMPERLARQCGIPVDLAEPDQAVAQADIVVTASRSTTPLFSGHSLKPGAFVAAIGSSLPHTRELDDVALSRAARLVVEWRPQSMREAGDIVLADPAVLPADKVVELADVVTGSVKPRGNDTDILIYKSVGVGLEDVALAGFAYRQIEAAGEARAA</sequence>
<dbReference type="Gene3D" id="3.30.1780.10">
    <property type="entry name" value="ornithine cyclodeaminase, domain 1"/>
    <property type="match status" value="1"/>
</dbReference>
<accession>A0A0C4YLP3</accession>
<dbReference type="KEGG" id="cbw:RR42_s1356"/>
<dbReference type="InterPro" id="IPR023401">
    <property type="entry name" value="ODC_N"/>
</dbReference>
<evidence type="ECO:0000313" key="1">
    <source>
        <dbReference type="EMBL" id="AJG22944.1"/>
    </source>
</evidence>
<dbReference type="STRING" id="68895.RR42_s1356"/>
<dbReference type="PANTHER" id="PTHR13812:SF19">
    <property type="entry name" value="KETIMINE REDUCTASE MU-CRYSTALLIN"/>
    <property type="match status" value="1"/>
</dbReference>
<dbReference type="Proteomes" id="UP000031843">
    <property type="component" value="Chromosome secondary"/>
</dbReference>
<dbReference type="Gene3D" id="3.40.50.720">
    <property type="entry name" value="NAD(P)-binding Rossmann-like Domain"/>
    <property type="match status" value="1"/>
</dbReference>
<dbReference type="PANTHER" id="PTHR13812">
    <property type="entry name" value="KETIMINE REDUCTASE MU-CRYSTALLIN"/>
    <property type="match status" value="1"/>
</dbReference>
<dbReference type="GO" id="GO:0008473">
    <property type="term" value="F:ornithine cyclodeaminase activity"/>
    <property type="evidence" value="ECO:0007669"/>
    <property type="project" value="UniProtKB-EC"/>
</dbReference>
<dbReference type="Pfam" id="PF02423">
    <property type="entry name" value="OCD_Mu_crystall"/>
    <property type="match status" value="1"/>
</dbReference>
<name>A0A0C4YLP3_9BURK</name>
<dbReference type="OrthoDB" id="5293744at2"/>
<proteinExistence type="predicted"/>
<gene>
    <name evidence="1" type="ORF">RR42_s1356</name>
</gene>
<dbReference type="SUPFAM" id="SSF51735">
    <property type="entry name" value="NAD(P)-binding Rossmann-fold domains"/>
    <property type="match status" value="1"/>
</dbReference>
<protein>
    <submittedName>
        <fullName evidence="1">Ornithine cyclodeaminase</fullName>
        <ecNumber evidence="1">4.3.1.12</ecNumber>
    </submittedName>
</protein>
<organism evidence="1 2">
    <name type="scientific">Cupriavidus basilensis</name>
    <dbReference type="NCBI Taxonomy" id="68895"/>
    <lineage>
        <taxon>Bacteria</taxon>
        <taxon>Pseudomonadati</taxon>
        <taxon>Pseudomonadota</taxon>
        <taxon>Betaproteobacteria</taxon>
        <taxon>Burkholderiales</taxon>
        <taxon>Burkholderiaceae</taxon>
        <taxon>Cupriavidus</taxon>
    </lineage>
</organism>
<dbReference type="PIRSF" id="PIRSF001439">
    <property type="entry name" value="CryM"/>
    <property type="match status" value="1"/>
</dbReference>
<dbReference type="RefSeq" id="WP_043354608.1">
    <property type="nucleotide sequence ID" value="NZ_CP010537.1"/>
</dbReference>
<dbReference type="AlphaFoldDB" id="A0A0C4YLP3"/>
<dbReference type="InterPro" id="IPR003462">
    <property type="entry name" value="ODC_Mu_crystall"/>
</dbReference>
<dbReference type="InterPro" id="IPR036291">
    <property type="entry name" value="NAD(P)-bd_dom_sf"/>
</dbReference>
<dbReference type="EMBL" id="CP010537">
    <property type="protein sequence ID" value="AJG22944.1"/>
    <property type="molecule type" value="Genomic_DNA"/>
</dbReference>
<evidence type="ECO:0000313" key="2">
    <source>
        <dbReference type="Proteomes" id="UP000031843"/>
    </source>
</evidence>
<reference evidence="1 2" key="1">
    <citation type="journal article" date="2015" name="Genome Announc.">
        <title>Complete Genome Sequence of Cupriavidus basilensis 4G11, Isolated from the Oak Ridge Field Research Center Site.</title>
        <authorList>
            <person name="Ray J."/>
            <person name="Waters R.J."/>
            <person name="Skerker J.M."/>
            <person name="Kuehl J.V."/>
            <person name="Price M.N."/>
            <person name="Huang J."/>
            <person name="Chakraborty R."/>
            <person name="Arkin A.P."/>
            <person name="Deutschbauer A."/>
        </authorList>
    </citation>
    <scope>NUCLEOTIDE SEQUENCE [LARGE SCALE GENOMIC DNA]</scope>
    <source>
        <strain evidence="1">4G11</strain>
    </source>
</reference>
<keyword evidence="2" id="KW-1185">Reference proteome</keyword>